<name>A0A402CP29_9BACT</name>
<evidence type="ECO:0000313" key="2">
    <source>
        <dbReference type="Proteomes" id="UP000287394"/>
    </source>
</evidence>
<evidence type="ECO:0000313" key="1">
    <source>
        <dbReference type="EMBL" id="BDI33213.1"/>
    </source>
</evidence>
<gene>
    <name evidence="1" type="ORF">CCAX7_52640</name>
</gene>
<dbReference type="Proteomes" id="UP000287394">
    <property type="component" value="Chromosome"/>
</dbReference>
<dbReference type="AlphaFoldDB" id="A0A402CP29"/>
<organism evidence="1 2">
    <name type="scientific">Capsulimonas corticalis</name>
    <dbReference type="NCBI Taxonomy" id="2219043"/>
    <lineage>
        <taxon>Bacteria</taxon>
        <taxon>Bacillati</taxon>
        <taxon>Armatimonadota</taxon>
        <taxon>Armatimonadia</taxon>
        <taxon>Capsulimonadales</taxon>
        <taxon>Capsulimonadaceae</taxon>
        <taxon>Capsulimonas</taxon>
    </lineage>
</organism>
<keyword evidence="2" id="KW-1185">Reference proteome</keyword>
<dbReference type="OrthoDB" id="2488311at2"/>
<sequence length="657" mass="72761">MSTESSRSAPNLFTRRDVVAGALKTMIIASILPVSITSAEAASTTKPYRAINIMNFIRAEEPRNPMDLMTPVREQMALIKAHKFPATWLLQYDALVEGPFVEFLKAEMPADHEVGVWFEMNRKICDDAGVAWRGRPDWEWDYHVPVAYSIGYTAEERRKLADTAVATFKCVFGTDVKSIASWNMDAISAAHLSDKYHIDAFGNCRDQLATDGFTIWGCPIAGYYPNRRNAWSPAVEAKNQISTPMFRLLGQDPVYYYDNTIPYPDTMEPVWGTGRSEKFVDTFLDMIARQPTQAFGYAQLGQENSFGWDEMKQAFPMQMDKLARVRDAGGVVVETMGETGRRFKRAFKSTPAQAQVMLDDPFGGAASKDLQRDATAVVTDLVQNDTLHVTASNDLVGDPAGNTHKYLRVRYTLGGVAHSQTAAELDTIQIPGPGETPGKLVITSAVYGVLDRAPERTVWYQSKELRANLHFRGDQFFLRDLHVYNDNFPQPFLTETVKQHGIEQRLLAVLDGYHWSSDDARANRGGPRAMGRFVLVGADGAQTPLTMDGLPVVTETGSTLRTEVPLAGGGALIAVFHEREIELSVAGGPANTRLGLIFEWDPSRSALKDVTEKRLSYRFQDFDYAMSVANGVASKTDKGANIIAGKSGPLRLLMAQK</sequence>
<dbReference type="Gene3D" id="3.20.20.510">
    <property type="entry name" value="Uncharacterised protein PF12979, DUF3863"/>
    <property type="match status" value="1"/>
</dbReference>
<accession>A0A402CP29</accession>
<dbReference type="RefSeq" id="WP_119319120.1">
    <property type="nucleotide sequence ID" value="NZ_AP025739.1"/>
</dbReference>
<protein>
    <submittedName>
        <fullName evidence="1">Uncharacterized protein</fullName>
    </submittedName>
</protein>
<reference evidence="1 2" key="1">
    <citation type="journal article" date="2019" name="Int. J. Syst. Evol. Microbiol.">
        <title>Capsulimonas corticalis gen. nov., sp. nov., an aerobic capsulated bacterium, of a novel bacterial order, Capsulimonadales ord. nov., of the class Armatimonadia of the phylum Armatimonadetes.</title>
        <authorList>
            <person name="Li J."/>
            <person name="Kudo C."/>
            <person name="Tonouchi A."/>
        </authorList>
    </citation>
    <scope>NUCLEOTIDE SEQUENCE [LARGE SCALE GENOMIC DNA]</scope>
    <source>
        <strain evidence="1 2">AX-7</strain>
    </source>
</reference>
<dbReference type="EMBL" id="AP025739">
    <property type="protein sequence ID" value="BDI33213.1"/>
    <property type="molecule type" value="Genomic_DNA"/>
</dbReference>
<dbReference type="KEGG" id="ccot:CCAX7_52640"/>
<proteinExistence type="predicted"/>